<dbReference type="Gene3D" id="1.10.8.60">
    <property type="match status" value="1"/>
</dbReference>
<dbReference type="InterPro" id="IPR008921">
    <property type="entry name" value="DNA_pol3_clamp-load_cplx_C"/>
</dbReference>
<dbReference type="PANTHER" id="PTHR34388:SF1">
    <property type="entry name" value="DNA POLYMERASE III SUBUNIT DELTA"/>
    <property type="match status" value="1"/>
</dbReference>
<sequence>MGQRIGTPHQLRHAIGQSLPPLLWISGDELLLVIEAADLVRAQARKQGFDEREVVDIDARFDRSHLIEATQSTSLFASRRLIDLRLNVKPTKELGEALRDLLPRLDDDTRIMVSSQHLEKATTSTAWFEALARQMLWMETPRIDVASLGKWIAERLAAQKQQATPPVLALITERTEGNLLAAHQAIQRLGLLLPPGELPADAVAEIVLDSARFELFGLVDAALAGEPARALRMARSLAAEDAAMPLLVWALGDALRKLLRIQQALQLDRVSMQQAMRSAGVFGKRETVMRRALARLDIPTLQQLLQHTAVLDRMAKGVGGSLGSPWFQAETLLVAMAGGRLPGPLDLTGSLTET</sequence>
<keyword evidence="3 10" id="KW-0808">Transferase</keyword>
<keyword evidence="4 10" id="KW-0548">Nucleotidyltransferase</keyword>
<dbReference type="SUPFAM" id="SSF48019">
    <property type="entry name" value="post-AAA+ oligomerization domain-like"/>
    <property type="match status" value="1"/>
</dbReference>
<comment type="similarity">
    <text evidence="7">Belongs to the DNA polymerase HolA subunit family.</text>
</comment>
<dbReference type="PANTHER" id="PTHR34388">
    <property type="entry name" value="DNA POLYMERASE III SUBUNIT DELTA"/>
    <property type="match status" value="1"/>
</dbReference>
<dbReference type="EC" id="2.7.7.7" evidence="1"/>
<organism evidence="10 11">
    <name type="scientific">Lautropia dentalis</name>
    <dbReference type="NCBI Taxonomy" id="2490857"/>
    <lineage>
        <taxon>Bacteria</taxon>
        <taxon>Pseudomonadati</taxon>
        <taxon>Pseudomonadota</taxon>
        <taxon>Betaproteobacteria</taxon>
        <taxon>Burkholderiales</taxon>
        <taxon>Burkholderiaceae</taxon>
        <taxon>Lautropia</taxon>
    </lineage>
</organism>
<comment type="caution">
    <text evidence="10">The sequence shown here is derived from an EMBL/GenBank/DDBJ whole genome shotgun (WGS) entry which is preliminary data.</text>
</comment>
<dbReference type="Gene3D" id="3.40.50.300">
    <property type="entry name" value="P-loop containing nucleotide triphosphate hydrolases"/>
    <property type="match status" value="1"/>
</dbReference>
<dbReference type="AlphaFoldDB" id="A0A426FSF6"/>
<evidence type="ECO:0000256" key="6">
    <source>
        <dbReference type="ARBA" id="ARBA00022932"/>
    </source>
</evidence>
<dbReference type="SUPFAM" id="SSF52540">
    <property type="entry name" value="P-loop containing nucleoside triphosphate hydrolases"/>
    <property type="match status" value="1"/>
</dbReference>
<evidence type="ECO:0000259" key="9">
    <source>
        <dbReference type="Pfam" id="PF06144"/>
    </source>
</evidence>
<dbReference type="GO" id="GO:0003887">
    <property type="term" value="F:DNA-directed DNA polymerase activity"/>
    <property type="evidence" value="ECO:0007669"/>
    <property type="project" value="UniProtKB-KW"/>
</dbReference>
<proteinExistence type="inferred from homology"/>
<evidence type="ECO:0000256" key="7">
    <source>
        <dbReference type="ARBA" id="ARBA00034754"/>
    </source>
</evidence>
<dbReference type="InterPro" id="IPR005790">
    <property type="entry name" value="DNA_polIII_delta"/>
</dbReference>
<dbReference type="Pfam" id="PF06144">
    <property type="entry name" value="DNA_pol3_delta"/>
    <property type="match status" value="1"/>
</dbReference>
<keyword evidence="5" id="KW-0235">DNA replication</keyword>
<dbReference type="EMBL" id="RRUE01000001">
    <property type="protein sequence ID" value="RRN45632.1"/>
    <property type="molecule type" value="Genomic_DNA"/>
</dbReference>
<evidence type="ECO:0000256" key="5">
    <source>
        <dbReference type="ARBA" id="ARBA00022705"/>
    </source>
</evidence>
<gene>
    <name evidence="10" type="primary">holA</name>
    <name evidence="10" type="ORF">EHV23_05600</name>
</gene>
<name>A0A426FSF6_9BURK</name>
<evidence type="ECO:0000256" key="1">
    <source>
        <dbReference type="ARBA" id="ARBA00012417"/>
    </source>
</evidence>
<reference evidence="10 11" key="1">
    <citation type="submission" date="2018-11" db="EMBL/GenBank/DDBJ databases">
        <title>Genome sequencing of Lautropia sp. KCOM 2505 (= ChDC F240).</title>
        <authorList>
            <person name="Kook J.-K."/>
            <person name="Park S.-N."/>
            <person name="Lim Y.K."/>
        </authorList>
    </citation>
    <scope>NUCLEOTIDE SEQUENCE [LARGE SCALE GENOMIC DNA]</scope>
    <source>
        <strain evidence="10 11">KCOM 2505</strain>
    </source>
</reference>
<dbReference type="Gene3D" id="1.20.272.10">
    <property type="match status" value="1"/>
</dbReference>
<comment type="catalytic activity">
    <reaction evidence="8">
        <text>DNA(n) + a 2'-deoxyribonucleoside 5'-triphosphate = DNA(n+1) + diphosphate</text>
        <dbReference type="Rhea" id="RHEA:22508"/>
        <dbReference type="Rhea" id="RHEA-COMP:17339"/>
        <dbReference type="Rhea" id="RHEA-COMP:17340"/>
        <dbReference type="ChEBI" id="CHEBI:33019"/>
        <dbReference type="ChEBI" id="CHEBI:61560"/>
        <dbReference type="ChEBI" id="CHEBI:173112"/>
        <dbReference type="EC" id="2.7.7.7"/>
    </reaction>
</comment>
<evidence type="ECO:0000313" key="11">
    <source>
        <dbReference type="Proteomes" id="UP000270261"/>
    </source>
</evidence>
<dbReference type="InterPro" id="IPR027417">
    <property type="entry name" value="P-loop_NTPase"/>
</dbReference>
<feature type="domain" description="DNA polymerase III delta N-terminal" evidence="9">
    <location>
        <begin position="25"/>
        <end position="138"/>
    </location>
</feature>
<dbReference type="GO" id="GO:0003677">
    <property type="term" value="F:DNA binding"/>
    <property type="evidence" value="ECO:0007669"/>
    <property type="project" value="InterPro"/>
</dbReference>
<dbReference type="NCBIfam" id="TIGR01128">
    <property type="entry name" value="holA"/>
    <property type="match status" value="1"/>
</dbReference>
<evidence type="ECO:0000313" key="10">
    <source>
        <dbReference type="EMBL" id="RRN45632.1"/>
    </source>
</evidence>
<keyword evidence="11" id="KW-1185">Reference proteome</keyword>
<dbReference type="GO" id="GO:0009360">
    <property type="term" value="C:DNA polymerase III complex"/>
    <property type="evidence" value="ECO:0007669"/>
    <property type="project" value="InterPro"/>
</dbReference>
<dbReference type="InterPro" id="IPR010372">
    <property type="entry name" value="DNA_pol3_delta_N"/>
</dbReference>
<protein>
    <recommendedName>
        <fullName evidence="2">DNA polymerase III subunit delta</fullName>
        <ecNumber evidence="1">2.7.7.7</ecNumber>
    </recommendedName>
</protein>
<evidence type="ECO:0000256" key="2">
    <source>
        <dbReference type="ARBA" id="ARBA00017703"/>
    </source>
</evidence>
<dbReference type="GO" id="GO:0006261">
    <property type="term" value="P:DNA-templated DNA replication"/>
    <property type="evidence" value="ECO:0007669"/>
    <property type="project" value="TreeGrafter"/>
</dbReference>
<dbReference type="OrthoDB" id="9770982at2"/>
<dbReference type="Proteomes" id="UP000270261">
    <property type="component" value="Unassembled WGS sequence"/>
</dbReference>
<evidence type="ECO:0000256" key="3">
    <source>
        <dbReference type="ARBA" id="ARBA00022679"/>
    </source>
</evidence>
<evidence type="ECO:0000256" key="4">
    <source>
        <dbReference type="ARBA" id="ARBA00022695"/>
    </source>
</evidence>
<accession>A0A426FSF6</accession>
<keyword evidence="6" id="KW-0239">DNA-directed DNA polymerase</keyword>
<dbReference type="RefSeq" id="WP_125095061.1">
    <property type="nucleotide sequence ID" value="NZ_RRUE01000001.1"/>
</dbReference>
<dbReference type="CDD" id="cd18138">
    <property type="entry name" value="HLD_clamp_pol_III_delta"/>
    <property type="match status" value="1"/>
</dbReference>
<evidence type="ECO:0000256" key="8">
    <source>
        <dbReference type="ARBA" id="ARBA00049244"/>
    </source>
</evidence>